<organism evidence="1 2">
    <name type="scientific">Babesia ovis</name>
    <dbReference type="NCBI Taxonomy" id="5869"/>
    <lineage>
        <taxon>Eukaryota</taxon>
        <taxon>Sar</taxon>
        <taxon>Alveolata</taxon>
        <taxon>Apicomplexa</taxon>
        <taxon>Aconoidasida</taxon>
        <taxon>Piroplasmida</taxon>
        <taxon>Babesiidae</taxon>
        <taxon>Babesia</taxon>
    </lineage>
</organism>
<reference evidence="1" key="1">
    <citation type="submission" date="2019-12" db="EMBL/GenBank/DDBJ databases">
        <title>Genome sequence of Babesia ovis.</title>
        <authorList>
            <person name="Yamagishi J."/>
            <person name="Sevinc F."/>
            <person name="Xuan X."/>
        </authorList>
    </citation>
    <scope>NUCLEOTIDE SEQUENCE</scope>
    <source>
        <strain evidence="1">Selcuk</strain>
    </source>
</reference>
<dbReference type="OrthoDB" id="365625at2759"/>
<dbReference type="AlphaFoldDB" id="A0A9W5WVY6"/>
<keyword evidence="1" id="KW-0808">Transferase</keyword>
<evidence type="ECO:0000313" key="1">
    <source>
        <dbReference type="EMBL" id="GFE55364.1"/>
    </source>
</evidence>
<dbReference type="GO" id="GO:0016301">
    <property type="term" value="F:kinase activity"/>
    <property type="evidence" value="ECO:0007669"/>
    <property type="project" value="UniProtKB-KW"/>
</dbReference>
<name>A0A9W5WVY6_BABOV</name>
<dbReference type="Proteomes" id="UP001057455">
    <property type="component" value="Unassembled WGS sequence"/>
</dbReference>
<sequence>MIKLKSPSFFLACLLAAFFGKLVIPTYAFLGFGGSNKGAGKISLFFHSIPYAFKKLGCSKWVRQATNDDIVENKYIYIDLFSRTHHHAIEQHKQEDDTLNRRYNIIKFVINSDLLPPEFHGATFGDVYYYKQLLQEDGEYELRKLTTYNDDLKRYCVFIESFDVQGARTSMRLYRAKRTAWWLKEVASEGNVLTDTWNSLLSTIGYTSEAPEVRYTLNIKESNCPVGITNYKSSTYDLIYNTNPGSGLSFIGDVIFRSMPMALPPTLTDLYVWRYFKGSHENITHVVVAELFHSYSNLTFFRCTSPKDSKYEEIDSFAATEPTEGLPDMIDTYPKFNITPLNMEYDFGANVEHPFIQGIFILTYPHARHHLLRPLDERDLMLIKQLQVVGEHNQLNLLVDNGNSYTYAAFTTMDADTMCEISLTSVNASSIAIASGQIALSGTVNPDTASVDQHTISLFKNEIPVHYLGMEPKDAPLPKPAIDFDMLTYNDANVLAAQFRPGITFYTPNLLGTTNFNRCNSGGSEIARLEKSFNTQIFFIEDAKKSLIAVFQGDASTAKIYDINQKSEVTNSNQKFKHLTEHGLADLEHMTKEKTEREFNVVLLNLNSPMLDDHVEIMTISTNVVVYLPAGPDTRIGAVVWRRKQLEFDPENNPMVTVINNGLKKYLLVDEYVPKENTIKRLLYNMEILPTSERLRLVSQITCKLDDDGIYSARECLSQSWYRLINQSLPVHADFNDIRIGKADYSFNKLTVLYMPHGHDFTVGPIKVKSQDIDTPVGHRWRQIHRQVVDTIATTSVYTMTPKGIEQKLVDAEGNTTSTEVVNFKRNVLHKVKEGFTPLMLDHIDQCGMKLSISKIGQMRVTVVKPEASSSGFNPLVFGQHEIILSQNDKCNKVTISEQADGLREIQLDIINSKGETVGVTFREKTAGSGFFNFDSESKKLPYFLDVKRPINNITKYFDKLNTLDFNKGIFPHYVRYLTLNKDRMYFTGNTMHTGLNIAFGSYKVEIPHSDEGFHIWVHYQTKSAEIATLYLQYNSPRGIETTFYSLENANEVKALKRPTDANCNWGPLSNLEFYVVNHLLVRHTQTKHDLTGIDLHINSDLDQTIMKMEMDEQTTLYTTLASSGCIIDDIIHKNVIVRGMPKQLVKHVYHSKGPSDELLLVVTRTVKAVISQAYRFGANGSFEAVDPSAINSQEHGAIHTILSNTKKSV</sequence>
<accession>A0A9W5WVY6</accession>
<protein>
    <submittedName>
        <fullName evidence="1">Sensory transduction kinase, putative</fullName>
    </submittedName>
</protein>
<dbReference type="EMBL" id="BLIY01000020">
    <property type="protein sequence ID" value="GFE55364.1"/>
    <property type="molecule type" value="Genomic_DNA"/>
</dbReference>
<proteinExistence type="predicted"/>
<gene>
    <name evidence="1" type="ORF">BaOVIS_027680</name>
</gene>
<comment type="caution">
    <text evidence="1">The sequence shown here is derived from an EMBL/GenBank/DDBJ whole genome shotgun (WGS) entry which is preliminary data.</text>
</comment>
<keyword evidence="1" id="KW-0418">Kinase</keyword>
<keyword evidence="2" id="KW-1185">Reference proteome</keyword>
<evidence type="ECO:0000313" key="2">
    <source>
        <dbReference type="Proteomes" id="UP001057455"/>
    </source>
</evidence>